<comment type="similarity">
    <text evidence="1">Belongs to the DNAI7 family.</text>
</comment>
<gene>
    <name evidence="4" type="ORF">SeLEV6574_g02286</name>
</gene>
<dbReference type="GO" id="GO:0005930">
    <property type="term" value="C:axoneme"/>
    <property type="evidence" value="ECO:0007669"/>
    <property type="project" value="TreeGrafter"/>
</dbReference>
<evidence type="ECO:0000256" key="2">
    <source>
        <dbReference type="SAM" id="MobiDB-lite"/>
    </source>
</evidence>
<feature type="region of interest" description="Disordered" evidence="2">
    <location>
        <begin position="1"/>
        <end position="60"/>
    </location>
</feature>
<evidence type="ECO:0000313" key="5">
    <source>
        <dbReference type="Proteomes" id="UP000320475"/>
    </source>
</evidence>
<name>A0A507D8U9_9FUNG</name>
<dbReference type="InterPro" id="IPR023247">
    <property type="entry name" value="IC97/Dnai7-like"/>
</dbReference>
<reference evidence="4 5" key="1">
    <citation type="journal article" date="2019" name="Sci. Rep.">
        <title>Comparative genomics of chytrid fungi reveal insights into the obligate biotrophic and pathogenic lifestyle of Synchytrium endobioticum.</title>
        <authorList>
            <person name="van de Vossenberg B.T.L.H."/>
            <person name="Warris S."/>
            <person name="Nguyen H.D.T."/>
            <person name="van Gent-Pelzer M.P.E."/>
            <person name="Joly D.L."/>
            <person name="van de Geest H.C."/>
            <person name="Bonants P.J.M."/>
            <person name="Smith D.S."/>
            <person name="Levesque C.A."/>
            <person name="van der Lee T.A.J."/>
        </authorList>
    </citation>
    <scope>NUCLEOTIDE SEQUENCE [LARGE SCALE GENOMIC DNA]</scope>
    <source>
        <strain evidence="4 5">LEV6574</strain>
    </source>
</reference>
<evidence type="ECO:0000259" key="3">
    <source>
        <dbReference type="Pfam" id="PF15927"/>
    </source>
</evidence>
<dbReference type="AlphaFoldDB" id="A0A507D8U9"/>
<feature type="compositionally biased region" description="Basic and acidic residues" evidence="2">
    <location>
        <begin position="165"/>
        <end position="190"/>
    </location>
</feature>
<evidence type="ECO:0000256" key="1">
    <source>
        <dbReference type="ARBA" id="ARBA00024332"/>
    </source>
</evidence>
<dbReference type="PANTHER" id="PTHR20929">
    <property type="entry name" value="LUNG ADENOMA SUSCEPTIBILITY 1-RELATED"/>
    <property type="match status" value="1"/>
</dbReference>
<dbReference type="GO" id="GO:0008017">
    <property type="term" value="F:microtubule binding"/>
    <property type="evidence" value="ECO:0007669"/>
    <property type="project" value="TreeGrafter"/>
</dbReference>
<dbReference type="PANTHER" id="PTHR20929:SF11">
    <property type="entry name" value="DYNEIN AXONEMAL INTERMEDIATE CHAIN 7"/>
    <property type="match status" value="1"/>
</dbReference>
<sequence length="203" mass="23531">MSAKKEAKDKAKKEKEKQKEAELLEQQRLAEEEARLAEARRREKEDRERKEREASEALFAREGPRLNDEITEVEQLLSARRAKVVATATRRKEEQEWERLAKCTNLPTWEKASDVNTYINILAETTFSTQDPSFDELIPIINEAEKVPYNCLYQIIVLPGYLEHDERPTYLKPPSKDKNTPMKRKADEGGTSRAGPSKSRKTR</sequence>
<comment type="caution">
    <text evidence="4">The sequence shown here is derived from an EMBL/GenBank/DDBJ whole genome shotgun (WGS) entry which is preliminary data.</text>
</comment>
<evidence type="ECO:0000313" key="4">
    <source>
        <dbReference type="EMBL" id="TPX48049.1"/>
    </source>
</evidence>
<feature type="compositionally biased region" description="Basic and acidic residues" evidence="2">
    <location>
        <begin position="28"/>
        <end position="55"/>
    </location>
</feature>
<dbReference type="GO" id="GO:0048487">
    <property type="term" value="F:beta-tubulin binding"/>
    <property type="evidence" value="ECO:0007669"/>
    <property type="project" value="TreeGrafter"/>
</dbReference>
<protein>
    <recommendedName>
        <fullName evidence="3">IC97/Casc1 N-terminal domain-containing protein</fullName>
    </recommendedName>
</protein>
<dbReference type="Proteomes" id="UP000320475">
    <property type="component" value="Unassembled WGS sequence"/>
</dbReference>
<dbReference type="Pfam" id="PF15927">
    <property type="entry name" value="Casc1_N"/>
    <property type="match status" value="1"/>
</dbReference>
<accession>A0A507D8U9</accession>
<proteinExistence type="inferred from homology"/>
<feature type="domain" description="IC97/Casc1 N-terminal" evidence="3">
    <location>
        <begin position="27"/>
        <end position="127"/>
    </location>
</feature>
<feature type="region of interest" description="Disordered" evidence="2">
    <location>
        <begin position="165"/>
        <end position="203"/>
    </location>
</feature>
<dbReference type="EMBL" id="QEAM01000061">
    <property type="protein sequence ID" value="TPX48049.1"/>
    <property type="molecule type" value="Genomic_DNA"/>
</dbReference>
<dbReference type="InterPro" id="IPR031826">
    <property type="entry name" value="IC97/Casc1_N"/>
</dbReference>
<organism evidence="4 5">
    <name type="scientific">Synchytrium endobioticum</name>
    <dbReference type="NCBI Taxonomy" id="286115"/>
    <lineage>
        <taxon>Eukaryota</taxon>
        <taxon>Fungi</taxon>
        <taxon>Fungi incertae sedis</taxon>
        <taxon>Chytridiomycota</taxon>
        <taxon>Chytridiomycota incertae sedis</taxon>
        <taxon>Chytridiomycetes</taxon>
        <taxon>Synchytriales</taxon>
        <taxon>Synchytriaceae</taxon>
        <taxon>Synchytrium</taxon>
    </lineage>
</organism>
<feature type="compositionally biased region" description="Basic and acidic residues" evidence="2">
    <location>
        <begin position="1"/>
        <end position="22"/>
    </location>
</feature>
<dbReference type="VEuPathDB" id="FungiDB:SeMB42_g05334"/>